<dbReference type="STRING" id="995034.SAMN05216219_1566"/>
<dbReference type="EMBL" id="FOVM01000004">
    <property type="protein sequence ID" value="SFN66471.1"/>
    <property type="molecule type" value="Genomic_DNA"/>
</dbReference>
<accession>A0A1I5AVR1</accession>
<dbReference type="Gene3D" id="1.10.10.60">
    <property type="entry name" value="Homeodomain-like"/>
    <property type="match status" value="1"/>
</dbReference>
<keyword evidence="2" id="KW-1185">Reference proteome</keyword>
<evidence type="ECO:0000313" key="1">
    <source>
        <dbReference type="EMBL" id="SFN66471.1"/>
    </source>
</evidence>
<gene>
    <name evidence="1" type="ORF">SAMN05216219_1566</name>
</gene>
<dbReference type="Proteomes" id="UP000198867">
    <property type="component" value="Unassembled WGS sequence"/>
</dbReference>
<proteinExistence type="predicted"/>
<dbReference type="AlphaFoldDB" id="A0A1I5AVR1"/>
<organism evidence="1 2">
    <name type="scientific">Mycetocola miduiensis</name>
    <dbReference type="NCBI Taxonomy" id="995034"/>
    <lineage>
        <taxon>Bacteria</taxon>
        <taxon>Bacillati</taxon>
        <taxon>Actinomycetota</taxon>
        <taxon>Actinomycetes</taxon>
        <taxon>Micrococcales</taxon>
        <taxon>Microbacteriaceae</taxon>
        <taxon>Mycetocola</taxon>
    </lineage>
</organism>
<name>A0A1I5AVR1_9MICO</name>
<reference evidence="2" key="1">
    <citation type="submission" date="2016-10" db="EMBL/GenBank/DDBJ databases">
        <authorList>
            <person name="Varghese N."/>
            <person name="Submissions S."/>
        </authorList>
    </citation>
    <scope>NUCLEOTIDE SEQUENCE [LARGE SCALE GENOMIC DNA]</scope>
    <source>
        <strain evidence="2">CGMCC 1.11101</strain>
    </source>
</reference>
<sequence length="171" mass="18801">MPRSPMNEQTRTEARALFDAGLSRNEIARRLDLDPATITRWARGEGIEFDRSATEAAVKAHTVDLAAARITLAEKMAAVAEKMLDEVDDPYLVYNFGGKENDYNEHLLDTAPVEVKRSIVVTAGIAFDKLTRIVEKSDNGLEQAVGVLDTIAEGFAAAADRYREETTTNEA</sequence>
<protein>
    <submittedName>
        <fullName evidence="1">Uncharacterized protein</fullName>
    </submittedName>
</protein>
<evidence type="ECO:0000313" key="2">
    <source>
        <dbReference type="Proteomes" id="UP000198867"/>
    </source>
</evidence>